<gene>
    <name evidence="4" type="ORF">RJT34_03722</name>
</gene>
<dbReference type="SUPFAM" id="SSF54403">
    <property type="entry name" value="Cystatin/monellin"/>
    <property type="match status" value="1"/>
</dbReference>
<feature type="domain" description="Cystatin" evidence="3">
    <location>
        <begin position="89"/>
        <end position="181"/>
    </location>
</feature>
<dbReference type="InterPro" id="IPR000010">
    <property type="entry name" value="Cystatin_dom"/>
</dbReference>
<dbReference type="Pfam" id="PF16845">
    <property type="entry name" value="SQAPI"/>
    <property type="match status" value="1"/>
</dbReference>
<dbReference type="PROSITE" id="PS00287">
    <property type="entry name" value="CYSTATIN"/>
    <property type="match status" value="1"/>
</dbReference>
<keyword evidence="5" id="KW-1185">Reference proteome</keyword>
<evidence type="ECO:0000313" key="5">
    <source>
        <dbReference type="Proteomes" id="UP001359559"/>
    </source>
</evidence>
<keyword evidence="1" id="KW-0646">Protease inhibitor</keyword>
<organism evidence="4 5">
    <name type="scientific">Clitoria ternatea</name>
    <name type="common">Butterfly pea</name>
    <dbReference type="NCBI Taxonomy" id="43366"/>
    <lineage>
        <taxon>Eukaryota</taxon>
        <taxon>Viridiplantae</taxon>
        <taxon>Streptophyta</taxon>
        <taxon>Embryophyta</taxon>
        <taxon>Tracheophyta</taxon>
        <taxon>Spermatophyta</taxon>
        <taxon>Magnoliopsida</taxon>
        <taxon>eudicotyledons</taxon>
        <taxon>Gunneridae</taxon>
        <taxon>Pentapetalae</taxon>
        <taxon>rosids</taxon>
        <taxon>fabids</taxon>
        <taxon>Fabales</taxon>
        <taxon>Fabaceae</taxon>
        <taxon>Papilionoideae</taxon>
        <taxon>50 kb inversion clade</taxon>
        <taxon>NPAAA clade</taxon>
        <taxon>indigoferoid/millettioid clade</taxon>
        <taxon>Phaseoleae</taxon>
        <taxon>Clitoria</taxon>
    </lineage>
</organism>
<evidence type="ECO:0000313" key="4">
    <source>
        <dbReference type="EMBL" id="KAK7319013.1"/>
    </source>
</evidence>
<dbReference type="InterPro" id="IPR046350">
    <property type="entry name" value="Cystatin_sf"/>
</dbReference>
<evidence type="ECO:0000259" key="3">
    <source>
        <dbReference type="SMART" id="SM00043"/>
    </source>
</evidence>
<dbReference type="SMART" id="SM00043">
    <property type="entry name" value="CY"/>
    <property type="match status" value="1"/>
</dbReference>
<evidence type="ECO:0000256" key="2">
    <source>
        <dbReference type="ARBA" id="ARBA00022704"/>
    </source>
</evidence>
<evidence type="ECO:0000256" key="1">
    <source>
        <dbReference type="ARBA" id="ARBA00022690"/>
    </source>
</evidence>
<dbReference type="Proteomes" id="UP001359559">
    <property type="component" value="Unassembled WGS sequence"/>
</dbReference>
<protein>
    <recommendedName>
        <fullName evidence="3">Cystatin domain-containing protein</fullName>
    </recommendedName>
</protein>
<reference evidence="4 5" key="1">
    <citation type="submission" date="2024-01" db="EMBL/GenBank/DDBJ databases">
        <title>The genomes of 5 underutilized Papilionoideae crops provide insights into root nodulation and disease resistance.</title>
        <authorList>
            <person name="Yuan L."/>
        </authorList>
    </citation>
    <scope>NUCLEOTIDE SEQUENCE [LARGE SCALE GENOMIC DNA]</scope>
    <source>
        <strain evidence="4">LY-2023</strain>
        <tissue evidence="4">Leaf</tissue>
    </source>
</reference>
<dbReference type="PANTHER" id="PTHR47373:SF1">
    <property type="entry name" value="CYSTEINE PROTEINASE INHIBITOR 2"/>
    <property type="match status" value="1"/>
</dbReference>
<comment type="caution">
    <text evidence="4">The sequence shown here is derived from an EMBL/GenBank/DDBJ whole genome shotgun (WGS) entry which is preliminary data.</text>
</comment>
<dbReference type="GO" id="GO:0004869">
    <property type="term" value="F:cysteine-type endopeptidase inhibitor activity"/>
    <property type="evidence" value="ECO:0007669"/>
    <property type="project" value="UniProtKB-KW"/>
</dbReference>
<dbReference type="PANTHER" id="PTHR47373">
    <property type="entry name" value="CYSTEINE PROTEINASE INHIBITOR 2"/>
    <property type="match status" value="1"/>
</dbReference>
<dbReference type="EMBL" id="JAYKXN010000001">
    <property type="protein sequence ID" value="KAK7319013.1"/>
    <property type="molecule type" value="Genomic_DNA"/>
</dbReference>
<dbReference type="CDD" id="cd00042">
    <property type="entry name" value="CY"/>
    <property type="match status" value="1"/>
</dbReference>
<sequence length="182" mass="19900">MRKEKRRKTSVKALESHAKGISNVAVPRVAITTLPNFPNVTCPNTLIHSPLHKYAQLLPTGSMAPAVVTVTLTILTILASVVCTASYGGLVGGKTVIAEVKKNKEVQELGRFAVEEYNRNVKEEEVKFVEVVEAEQQVVSGIKYYMKISATESDGDSRMFDSVVVVKPWLPSKQLLNFAPSA</sequence>
<proteinExistence type="predicted"/>
<dbReference type="Gene3D" id="3.10.450.10">
    <property type="match status" value="1"/>
</dbReference>
<dbReference type="InterPro" id="IPR018073">
    <property type="entry name" value="Prot_inh_cystat_CS"/>
</dbReference>
<name>A0AAN9KMM8_CLITE</name>
<accession>A0AAN9KMM8</accession>
<keyword evidence="2" id="KW-0789">Thiol protease inhibitor</keyword>
<dbReference type="AlphaFoldDB" id="A0AAN9KMM8"/>